<sequence length="91" mass="9687">MSIRGSSARSNTLSWPVIEVNNSQDVLCEIYGGWANAGESAELSFQNSPADPGIAGITGEATGFRIAHTTTIAGEITERPDQVFEDVFAVR</sequence>
<reference evidence="1 2" key="1">
    <citation type="submission" date="2019-03" db="EMBL/GenBank/DDBJ databases">
        <authorList>
            <consortium name="Pathogen Informatics"/>
        </authorList>
    </citation>
    <scope>NUCLEOTIDE SEQUENCE [LARGE SCALE GENOMIC DNA]</scope>
    <source>
        <strain evidence="1 2">NCTC9001</strain>
    </source>
</reference>
<evidence type="ECO:0000313" key="2">
    <source>
        <dbReference type="Proteomes" id="UP000372890"/>
    </source>
</evidence>
<evidence type="ECO:0000313" key="1">
    <source>
        <dbReference type="EMBL" id="VFS39455.1"/>
    </source>
</evidence>
<accession>A0A484YVR6</accession>
<protein>
    <submittedName>
        <fullName evidence="1">Uncharacterized protein</fullName>
    </submittedName>
</protein>
<organism evidence="1 2">
    <name type="scientific">Escherichia coli</name>
    <dbReference type="NCBI Taxonomy" id="562"/>
    <lineage>
        <taxon>Bacteria</taxon>
        <taxon>Pseudomonadati</taxon>
        <taxon>Pseudomonadota</taxon>
        <taxon>Gammaproteobacteria</taxon>
        <taxon>Enterobacterales</taxon>
        <taxon>Enterobacteriaceae</taxon>
        <taxon>Escherichia</taxon>
    </lineage>
</organism>
<name>A0A484YVR6_ECOLX</name>
<gene>
    <name evidence="1" type="ORF">NCTC9001_06002</name>
</gene>
<dbReference type="AlphaFoldDB" id="A0A484YVR6"/>
<dbReference type="EMBL" id="CAADIS010000005">
    <property type="protein sequence ID" value="VFS39455.1"/>
    <property type="molecule type" value="Genomic_DNA"/>
</dbReference>
<proteinExistence type="predicted"/>
<dbReference type="Proteomes" id="UP000372890">
    <property type="component" value="Unassembled WGS sequence"/>
</dbReference>